<evidence type="ECO:0000313" key="1">
    <source>
        <dbReference type="EMBL" id="CAG8658778.1"/>
    </source>
</evidence>
<comment type="caution">
    <text evidence="1">The sequence shown here is derived from an EMBL/GenBank/DDBJ whole genome shotgun (WGS) entry which is preliminary data.</text>
</comment>
<dbReference type="Gene3D" id="1.25.40.420">
    <property type="match status" value="1"/>
</dbReference>
<organism evidence="1 2">
    <name type="scientific">Ambispora leptoticha</name>
    <dbReference type="NCBI Taxonomy" id="144679"/>
    <lineage>
        <taxon>Eukaryota</taxon>
        <taxon>Fungi</taxon>
        <taxon>Fungi incertae sedis</taxon>
        <taxon>Mucoromycota</taxon>
        <taxon>Glomeromycotina</taxon>
        <taxon>Glomeromycetes</taxon>
        <taxon>Archaeosporales</taxon>
        <taxon>Ambisporaceae</taxon>
        <taxon>Ambispora</taxon>
    </lineage>
</organism>
<reference evidence="1" key="1">
    <citation type="submission" date="2021-06" db="EMBL/GenBank/DDBJ databases">
        <authorList>
            <person name="Kallberg Y."/>
            <person name="Tangrot J."/>
            <person name="Rosling A."/>
        </authorList>
    </citation>
    <scope>NUCLEOTIDE SEQUENCE</scope>
    <source>
        <strain evidence="1">FL130A</strain>
    </source>
</reference>
<gene>
    <name evidence="1" type="ORF">ALEPTO_LOCUS10263</name>
</gene>
<sequence length="355" mass="41123">MTATVQQFYNEFLTDADVVIQADGFDILDLLVAADELLIVQDLLGHIQEHLITVKTAWLETNFGVVLHAIFRHSSCVRLQDYCLLQICWRPELVFTADDFVEYDEDILRMVLEQEDLQMEEKDIWVNLLRWGFAQIRPQQSFDLGCIGTLKKDELKDFYEILKRCIPLIRFTDFSNEDFIRNVWPFRDIFPGPIKLEIEKIHKNNSDTFFFASRSSLLLPRRPLIHIDSTILHPAQAAYLPEWIELTQKNSPTLTLLTTEIPDPTRVSKCGSVSEVVSGAKLSRVLPGCEAIYDDPKFGPCFGKTDLDMRIKFDGEENCSVRKQCYRYHLFDSVNEINKFSVDEYEVFQICKVSS</sequence>
<evidence type="ECO:0000313" key="2">
    <source>
        <dbReference type="Proteomes" id="UP000789508"/>
    </source>
</evidence>
<name>A0A9N9E1A3_9GLOM</name>
<keyword evidence="2" id="KW-1185">Reference proteome</keyword>
<dbReference type="EMBL" id="CAJVPS010010553">
    <property type="protein sequence ID" value="CAG8658778.1"/>
    <property type="molecule type" value="Genomic_DNA"/>
</dbReference>
<dbReference type="OrthoDB" id="194443at2759"/>
<dbReference type="Proteomes" id="UP000789508">
    <property type="component" value="Unassembled WGS sequence"/>
</dbReference>
<accession>A0A9N9E1A3</accession>
<proteinExistence type="predicted"/>
<protein>
    <submittedName>
        <fullName evidence="1">6130_t:CDS:1</fullName>
    </submittedName>
</protein>
<dbReference type="AlphaFoldDB" id="A0A9N9E1A3"/>